<name>G0EMY5_BRAIP</name>
<dbReference type="RefSeq" id="WP_014488834.1">
    <property type="nucleotide sequence ID" value="NC_017243.1"/>
</dbReference>
<gene>
    <name evidence="1" type="ordered locus">Bint_2422</name>
</gene>
<dbReference type="GeneID" id="44971452"/>
<proteinExistence type="predicted"/>
<dbReference type="AlphaFoldDB" id="G0EMY5"/>
<dbReference type="HOGENOM" id="CLU_3041022_0_0_12"/>
<dbReference type="PATRIC" id="fig|1045858.4.peg.2425"/>
<keyword evidence="2" id="KW-1185">Reference proteome</keyword>
<accession>G0EMY5</accession>
<dbReference type="Proteomes" id="UP000008522">
    <property type="component" value="Chromosome"/>
</dbReference>
<evidence type="ECO:0000313" key="2">
    <source>
        <dbReference type="Proteomes" id="UP000008522"/>
    </source>
</evidence>
<dbReference type="KEGG" id="bip:Bint_2422"/>
<reference evidence="1 2" key="1">
    <citation type="journal article" date="2011" name="BMC Genomics">
        <title>Complete genome sequence of Brachyspira intermedia reveals unique genomic features in Brachyspira species and phage-mediated horizontal gene transfer.</title>
        <authorList>
            <person name="Hafstrom T."/>
            <person name="Jansson D.S."/>
            <person name="Segerman B."/>
        </authorList>
    </citation>
    <scope>NUCLEOTIDE SEQUENCE [LARGE SCALE GENOMIC DNA]</scope>
    <source>
        <strain evidence="2">ATCC 51140 / PWS/A</strain>
    </source>
</reference>
<organism evidence="1 2">
    <name type="scientific">Brachyspira intermedia (strain ATCC 51140 / PWS/A)</name>
    <name type="common">Serpulina intermedia</name>
    <dbReference type="NCBI Taxonomy" id="1045858"/>
    <lineage>
        <taxon>Bacteria</taxon>
        <taxon>Pseudomonadati</taxon>
        <taxon>Spirochaetota</taxon>
        <taxon>Spirochaetia</taxon>
        <taxon>Brachyspirales</taxon>
        <taxon>Brachyspiraceae</taxon>
        <taxon>Brachyspira</taxon>
    </lineage>
</organism>
<protein>
    <submittedName>
        <fullName evidence="1">Uncharacterized protein</fullName>
    </submittedName>
</protein>
<dbReference type="EMBL" id="CP002874">
    <property type="protein sequence ID" value="AEM23026.1"/>
    <property type="molecule type" value="Genomic_DNA"/>
</dbReference>
<sequence>MFLDDELERINIEDENLVMILQNIIVDLNKYEINDYNKVLNLLYEIEKNILNII</sequence>
<evidence type="ECO:0000313" key="1">
    <source>
        <dbReference type="EMBL" id="AEM23026.1"/>
    </source>
</evidence>